<sequence>MAGLRFRHFLENIMTNEQKIEATAKQLFLDDHSNCVWEPEVAVAERGIASKTPEPRVPATEYQKKIYLARAREKLEL</sequence>
<accession>A0A149QPI1</accession>
<name>A0A149QPI1_9PROT</name>
<comment type="caution">
    <text evidence="1">The sequence shown here is derived from an EMBL/GenBank/DDBJ whole genome shotgun (WGS) entry which is preliminary data.</text>
</comment>
<protein>
    <submittedName>
        <fullName evidence="1">Uncharacterized protein</fullName>
    </submittedName>
</protein>
<dbReference type="EMBL" id="LHZB01000121">
    <property type="protein sequence ID" value="KXU99211.1"/>
    <property type="molecule type" value="Genomic_DNA"/>
</dbReference>
<organism evidence="1 2">
    <name type="scientific">Gluconobacter potus</name>
    <dbReference type="NCBI Taxonomy" id="2724927"/>
    <lineage>
        <taxon>Bacteria</taxon>
        <taxon>Pseudomonadati</taxon>
        <taxon>Pseudomonadota</taxon>
        <taxon>Alphaproteobacteria</taxon>
        <taxon>Acetobacterales</taxon>
        <taxon>Acetobacteraceae</taxon>
        <taxon>Gluconobacter</taxon>
    </lineage>
</organism>
<dbReference type="AlphaFoldDB" id="A0A149QPI1"/>
<proteinExistence type="predicted"/>
<evidence type="ECO:0000313" key="2">
    <source>
        <dbReference type="Proteomes" id="UP000075573"/>
    </source>
</evidence>
<reference evidence="1 2" key="1">
    <citation type="submission" date="2015-06" db="EMBL/GenBank/DDBJ databases">
        <title>Improved classification and identification of acetic acid bacteria using matrix-assisted laser desorption/ionization time-of-flight mass spectrometry; Gluconobacter nephelii and Gluconobacter uchimurae are later heterotypic synonyms of Gluconobacter japonicus and Gluconobacter oxydans, respectively.</title>
        <authorList>
            <person name="Li L."/>
            <person name="Cleenwerck I."/>
            <person name="De Vuyst L."/>
            <person name="Vandamme P."/>
        </authorList>
    </citation>
    <scope>NUCLEOTIDE SEQUENCE [LARGE SCALE GENOMIC DNA]</scope>
    <source>
        <strain evidence="1 2">LMG 1764</strain>
    </source>
</reference>
<gene>
    <name evidence="1" type="ORF">AD929_15520</name>
</gene>
<dbReference type="Proteomes" id="UP000075573">
    <property type="component" value="Unassembled WGS sequence"/>
</dbReference>
<dbReference type="PATRIC" id="fig|442.7.peg.11"/>
<evidence type="ECO:0000313" key="1">
    <source>
        <dbReference type="EMBL" id="KXU99211.1"/>
    </source>
</evidence>